<accession>A0ABT7MFH4</accession>
<keyword evidence="3" id="KW-1185">Reference proteome</keyword>
<dbReference type="RefSeq" id="WP_286055486.1">
    <property type="nucleotide sequence ID" value="NZ_JASVWF010000006.1"/>
</dbReference>
<dbReference type="EMBL" id="JASVWF010000006">
    <property type="protein sequence ID" value="MDL5158924.1"/>
    <property type="molecule type" value="Genomic_DNA"/>
</dbReference>
<organism evidence="2 3">
    <name type="scientific">Actinomycetospora termitidis</name>
    <dbReference type="NCBI Taxonomy" id="3053470"/>
    <lineage>
        <taxon>Bacteria</taxon>
        <taxon>Bacillati</taxon>
        <taxon>Actinomycetota</taxon>
        <taxon>Actinomycetes</taxon>
        <taxon>Pseudonocardiales</taxon>
        <taxon>Pseudonocardiaceae</taxon>
        <taxon>Actinomycetospora</taxon>
    </lineage>
</organism>
<evidence type="ECO:0000313" key="2">
    <source>
        <dbReference type="EMBL" id="MDL5158924.1"/>
    </source>
</evidence>
<proteinExistence type="predicted"/>
<dbReference type="Proteomes" id="UP001231924">
    <property type="component" value="Unassembled WGS sequence"/>
</dbReference>
<gene>
    <name evidence="2" type="ORF">QRT03_23350</name>
</gene>
<name>A0ABT7MFH4_9PSEU</name>
<evidence type="ECO:0000256" key="1">
    <source>
        <dbReference type="SAM" id="MobiDB-lite"/>
    </source>
</evidence>
<comment type="caution">
    <text evidence="2">The sequence shown here is derived from an EMBL/GenBank/DDBJ whole genome shotgun (WGS) entry which is preliminary data.</text>
</comment>
<reference evidence="2 3" key="1">
    <citation type="submission" date="2023-06" db="EMBL/GenBank/DDBJ databases">
        <title>Actinomycetospora Odt1-22.</title>
        <authorList>
            <person name="Supong K."/>
        </authorList>
    </citation>
    <scope>NUCLEOTIDE SEQUENCE [LARGE SCALE GENOMIC DNA]</scope>
    <source>
        <strain evidence="2 3">Odt1-22</strain>
    </source>
</reference>
<protein>
    <submittedName>
        <fullName evidence="2">Uncharacterized protein</fullName>
    </submittedName>
</protein>
<feature type="region of interest" description="Disordered" evidence="1">
    <location>
        <begin position="63"/>
        <end position="119"/>
    </location>
</feature>
<evidence type="ECO:0000313" key="3">
    <source>
        <dbReference type="Proteomes" id="UP001231924"/>
    </source>
</evidence>
<feature type="compositionally biased region" description="Low complexity" evidence="1">
    <location>
        <begin position="71"/>
        <end position="102"/>
    </location>
</feature>
<sequence length="153" mass="15709">MGRHLQRTSRHGVRPAQLALGLGALAAMVGGSGAAVALQSAPAEASAPIAPAASVAPVVLTTAPTAPPVPRTTARPTKVPKVETSRTATTKATATKASKKATPICDLSGPPEFGDPAHPNVITNRNCGYVDAQGRERSRDRWIDDQFLDAAAN</sequence>